<dbReference type="HOGENOM" id="CLU_2763136_0_0_1"/>
<gene>
    <name evidence="1" type="primary">AlNc14C5G755</name>
    <name evidence="1" type="ORF">ALNC14_008420</name>
</gene>
<name>F0W0X5_9STRA</name>
<dbReference type="AlphaFoldDB" id="F0W0X5"/>
<proteinExistence type="predicted"/>
<protein>
    <submittedName>
        <fullName evidence="1">AlNc14C5G755 protein</fullName>
    </submittedName>
</protein>
<organism evidence="1">
    <name type="scientific">Albugo laibachii Nc14</name>
    <dbReference type="NCBI Taxonomy" id="890382"/>
    <lineage>
        <taxon>Eukaryota</taxon>
        <taxon>Sar</taxon>
        <taxon>Stramenopiles</taxon>
        <taxon>Oomycota</taxon>
        <taxon>Peronosporomycetes</taxon>
        <taxon>Albuginales</taxon>
        <taxon>Albuginaceae</taxon>
        <taxon>Albugo</taxon>
    </lineage>
</organism>
<sequence>MRGIKAASETILQAKEITEDFYTAFVWIFHLSRSITYLSSHLTQIVVNGFQIPRFVVLMAGRRWSGQLLI</sequence>
<accession>F0W0X5</accession>
<evidence type="ECO:0000313" key="1">
    <source>
        <dbReference type="EMBL" id="CCA14699.1"/>
    </source>
</evidence>
<dbReference type="EMBL" id="FR824050">
    <property type="protein sequence ID" value="CCA14699.1"/>
    <property type="molecule type" value="Genomic_DNA"/>
</dbReference>
<reference evidence="1" key="1">
    <citation type="journal article" date="2011" name="PLoS Biol.">
        <title>Gene gain and loss during evolution of obligate parasitism in the white rust pathogen of Arabidopsis thaliana.</title>
        <authorList>
            <person name="Kemen E."/>
            <person name="Gardiner A."/>
            <person name="Schultz-Larsen T."/>
            <person name="Kemen A.C."/>
            <person name="Balmuth A.L."/>
            <person name="Robert-Seilaniantz A."/>
            <person name="Bailey K."/>
            <person name="Holub E."/>
            <person name="Studholme D.J."/>
            <person name="Maclean D."/>
            <person name="Jones J.D."/>
        </authorList>
    </citation>
    <scope>NUCLEOTIDE SEQUENCE</scope>
</reference>
<reference evidence="1" key="2">
    <citation type="submission" date="2011-02" db="EMBL/GenBank/DDBJ databases">
        <authorList>
            <person name="MacLean D."/>
        </authorList>
    </citation>
    <scope>NUCLEOTIDE SEQUENCE</scope>
</reference>